<proteinExistence type="inferred from homology"/>
<reference evidence="6" key="1">
    <citation type="submission" date="2022-06" db="EMBL/GenBank/DDBJ databases">
        <title>Genome sequencing of Brevibacillus sp. BB3-R1.</title>
        <authorList>
            <person name="Heo J."/>
            <person name="Lee D."/>
            <person name="Won M."/>
            <person name="Han B.-H."/>
            <person name="Hong S.-B."/>
            <person name="Kwon S.-W."/>
        </authorList>
    </citation>
    <scope>NUCLEOTIDE SEQUENCE</scope>
    <source>
        <strain evidence="6">BB3-R1</strain>
    </source>
</reference>
<dbReference type="InterPro" id="IPR006341">
    <property type="entry name" value="Spore_gamma"/>
</dbReference>
<gene>
    <name evidence="6" type="ORF">NDK47_03125</name>
</gene>
<dbReference type="NCBIfam" id="TIGR01442">
    <property type="entry name" value="SASP_gamma"/>
    <property type="match status" value="1"/>
</dbReference>
<organism evidence="6 7">
    <name type="scientific">Brevibacillus ruminantium</name>
    <dbReference type="NCBI Taxonomy" id="2950604"/>
    <lineage>
        <taxon>Bacteria</taxon>
        <taxon>Bacillati</taxon>
        <taxon>Bacillota</taxon>
        <taxon>Bacilli</taxon>
        <taxon>Bacillales</taxon>
        <taxon>Paenibacillaceae</taxon>
        <taxon>Brevibacillus</taxon>
    </lineage>
</organism>
<keyword evidence="7" id="KW-1185">Reference proteome</keyword>
<accession>A0ABY4WHJ6</accession>
<evidence type="ECO:0000256" key="3">
    <source>
        <dbReference type="ARBA" id="ARBA00022737"/>
    </source>
</evidence>
<dbReference type="RefSeq" id="WP_251873491.1">
    <property type="nucleotide sequence ID" value="NZ_CP098755.1"/>
</dbReference>
<dbReference type="EMBL" id="CP098755">
    <property type="protein sequence ID" value="USG66339.1"/>
    <property type="molecule type" value="Genomic_DNA"/>
</dbReference>
<feature type="region of interest" description="Disordered" evidence="5">
    <location>
        <begin position="1"/>
        <end position="63"/>
    </location>
</feature>
<comment type="similarity">
    <text evidence="1">Belongs to the gamma-type SASP family.</text>
</comment>
<evidence type="ECO:0000256" key="2">
    <source>
        <dbReference type="ARBA" id="ARBA00014721"/>
    </source>
</evidence>
<evidence type="ECO:0000256" key="4">
    <source>
        <dbReference type="ARBA" id="ARBA00022969"/>
    </source>
</evidence>
<keyword evidence="4" id="KW-0749">Sporulation</keyword>
<feature type="compositionally biased region" description="Low complexity" evidence="5">
    <location>
        <begin position="1"/>
        <end position="28"/>
    </location>
</feature>
<evidence type="ECO:0000313" key="7">
    <source>
        <dbReference type="Proteomes" id="UP001056500"/>
    </source>
</evidence>
<evidence type="ECO:0000313" key="6">
    <source>
        <dbReference type="EMBL" id="USG66339.1"/>
    </source>
</evidence>
<name>A0ABY4WHJ6_9BACL</name>
<sequence>MPKKNNPAAMNQAMQNQAMQNQTATNATEFASETNVSEVRRQNQQSAAKAAQKAPVQGQQPTE</sequence>
<evidence type="ECO:0000256" key="1">
    <source>
        <dbReference type="ARBA" id="ARBA00006710"/>
    </source>
</evidence>
<evidence type="ECO:0000256" key="5">
    <source>
        <dbReference type="SAM" id="MobiDB-lite"/>
    </source>
</evidence>
<feature type="compositionally biased region" description="Low complexity" evidence="5">
    <location>
        <begin position="42"/>
        <end position="63"/>
    </location>
</feature>
<keyword evidence="3" id="KW-0677">Repeat</keyword>
<dbReference type="Proteomes" id="UP001056500">
    <property type="component" value="Chromosome"/>
</dbReference>
<protein>
    <recommendedName>
        <fullName evidence="2">Small, acid-soluble spore protein gamma-type</fullName>
    </recommendedName>
</protein>
<dbReference type="Pfam" id="PF04259">
    <property type="entry name" value="SASP_gamma"/>
    <property type="match status" value="1"/>
</dbReference>